<dbReference type="InterPro" id="IPR000998">
    <property type="entry name" value="MAM_dom"/>
</dbReference>
<keyword evidence="2" id="KW-0732">Signal</keyword>
<evidence type="ECO:0000256" key="2">
    <source>
        <dbReference type="SAM" id="SignalP"/>
    </source>
</evidence>
<feature type="domain" description="MAM" evidence="3">
    <location>
        <begin position="312"/>
        <end position="477"/>
    </location>
</feature>
<evidence type="ECO:0000256" key="1">
    <source>
        <dbReference type="SAM" id="Coils"/>
    </source>
</evidence>
<evidence type="ECO:0000313" key="5">
    <source>
        <dbReference type="Proteomes" id="UP001374579"/>
    </source>
</evidence>
<dbReference type="PRINTS" id="PR00020">
    <property type="entry name" value="MAMDOMAIN"/>
</dbReference>
<dbReference type="Pfam" id="PF00629">
    <property type="entry name" value="MAM"/>
    <property type="match status" value="1"/>
</dbReference>
<dbReference type="Proteomes" id="UP001374579">
    <property type="component" value="Unassembled WGS sequence"/>
</dbReference>
<dbReference type="GO" id="GO:0016020">
    <property type="term" value="C:membrane"/>
    <property type="evidence" value="ECO:0007669"/>
    <property type="project" value="InterPro"/>
</dbReference>
<accession>A0AAN9BVS1</accession>
<feature type="chain" id="PRO_5042968092" description="MAM domain-containing protein" evidence="2">
    <location>
        <begin position="28"/>
        <end position="522"/>
    </location>
</feature>
<comment type="caution">
    <text evidence="4">The sequence shown here is derived from an EMBL/GenBank/DDBJ whole genome shotgun (WGS) entry which is preliminary data.</text>
</comment>
<dbReference type="AlphaFoldDB" id="A0AAN9BVS1"/>
<evidence type="ECO:0000313" key="4">
    <source>
        <dbReference type="EMBL" id="KAK7110575.1"/>
    </source>
</evidence>
<dbReference type="SUPFAM" id="SSF49899">
    <property type="entry name" value="Concanavalin A-like lectins/glucanases"/>
    <property type="match status" value="1"/>
</dbReference>
<name>A0AAN9BVS1_9CAEN</name>
<keyword evidence="5" id="KW-1185">Reference proteome</keyword>
<protein>
    <recommendedName>
        <fullName evidence="3">MAM domain-containing protein</fullName>
    </recommendedName>
</protein>
<dbReference type="PROSITE" id="PS50060">
    <property type="entry name" value="MAM_2"/>
    <property type="match status" value="1"/>
</dbReference>
<evidence type="ECO:0000259" key="3">
    <source>
        <dbReference type="PROSITE" id="PS50060"/>
    </source>
</evidence>
<proteinExistence type="predicted"/>
<keyword evidence="1" id="KW-0175">Coiled coil</keyword>
<feature type="signal peptide" evidence="2">
    <location>
        <begin position="1"/>
        <end position="27"/>
    </location>
</feature>
<sequence>MASSDRVAAYLLCAFAVVLSLAQTSSSSNECSFMRSHKGEQCVYNIHLNQDSDCSRSRGRRHFKPGYRDDDEEIYDEKIDSMEKNFSVMKDQHEQRLKDLEGTVRELLGKDVSFASLVKSSAQLAAGSVGQGKVEVSRGSGRVDSSMLDRLHAEFDKLRTALRQKTEQLFDTQVKVNETEKMLEKSQLNVFKVSQDLLHAENRVAIMERERAILKNQLKDRSYKLGVSSGKASECEVKLSEQQEQQLTLIRSENVLTEELMTCELRLNMTKEELVTLEKRHKEMKSRHSRVKQVLSIRENELIDCYAAKTQTFCGFEDPNLCGFTQPNDTSDFFDWNWGEGSTPSRYTGPSADHTCGTEQGHFMYIEASAKGRNKNAIIYSPLYRGLKQQCVEFYYHMNGRHIGTLNVYAKARGASLASVWRAYGNQGDLWSHARLAIPKELARAGYQIVFEGITENGYQGDMAIDDVSVSDGPCATDEGTQTVLVQFNATDIVRDGKKFARNIKRLRLSRIPRRKKKTGDK</sequence>
<dbReference type="CDD" id="cd06263">
    <property type="entry name" value="MAM"/>
    <property type="match status" value="1"/>
</dbReference>
<gene>
    <name evidence="4" type="ORF">V1264_014424</name>
</gene>
<reference evidence="4 5" key="1">
    <citation type="submission" date="2024-02" db="EMBL/GenBank/DDBJ databases">
        <title>Chromosome-scale genome assembly of the rough periwinkle Littorina saxatilis.</title>
        <authorList>
            <person name="De Jode A."/>
            <person name="Faria R."/>
            <person name="Formenti G."/>
            <person name="Sims Y."/>
            <person name="Smith T.P."/>
            <person name="Tracey A."/>
            <person name="Wood J.M.D."/>
            <person name="Zagrodzka Z.B."/>
            <person name="Johannesson K."/>
            <person name="Butlin R.K."/>
            <person name="Leder E.H."/>
        </authorList>
    </citation>
    <scope>NUCLEOTIDE SEQUENCE [LARGE SCALE GENOMIC DNA]</scope>
    <source>
        <strain evidence="4">Snail1</strain>
        <tissue evidence="4">Muscle</tissue>
    </source>
</reference>
<dbReference type="PANTHER" id="PTHR23282">
    <property type="entry name" value="APICAL ENDOSOMAL GLYCOPROTEIN PRECURSOR"/>
    <property type="match status" value="1"/>
</dbReference>
<dbReference type="PANTHER" id="PTHR23282:SF146">
    <property type="entry name" value="RT07201P-RELATED"/>
    <property type="match status" value="1"/>
</dbReference>
<dbReference type="InterPro" id="IPR013320">
    <property type="entry name" value="ConA-like_dom_sf"/>
</dbReference>
<dbReference type="SMART" id="SM00137">
    <property type="entry name" value="MAM"/>
    <property type="match status" value="1"/>
</dbReference>
<dbReference type="InterPro" id="IPR051560">
    <property type="entry name" value="MAM_domain-containing"/>
</dbReference>
<feature type="coiled-coil region" evidence="1">
    <location>
        <begin position="260"/>
        <end position="287"/>
    </location>
</feature>
<dbReference type="Gene3D" id="2.60.120.200">
    <property type="match status" value="1"/>
</dbReference>
<dbReference type="EMBL" id="JBAMIC010000003">
    <property type="protein sequence ID" value="KAK7110575.1"/>
    <property type="molecule type" value="Genomic_DNA"/>
</dbReference>
<organism evidence="4 5">
    <name type="scientific">Littorina saxatilis</name>
    <dbReference type="NCBI Taxonomy" id="31220"/>
    <lineage>
        <taxon>Eukaryota</taxon>
        <taxon>Metazoa</taxon>
        <taxon>Spiralia</taxon>
        <taxon>Lophotrochozoa</taxon>
        <taxon>Mollusca</taxon>
        <taxon>Gastropoda</taxon>
        <taxon>Caenogastropoda</taxon>
        <taxon>Littorinimorpha</taxon>
        <taxon>Littorinoidea</taxon>
        <taxon>Littorinidae</taxon>
        <taxon>Littorina</taxon>
    </lineage>
</organism>